<dbReference type="EnsemblPlants" id="AVESA.00010b.r2.3DG0538650.1">
    <property type="protein sequence ID" value="AVESA.00010b.r2.3DG0538650.1.CDS"/>
    <property type="gene ID" value="AVESA.00010b.r2.3DG0538650"/>
</dbReference>
<evidence type="ECO:0000313" key="2">
    <source>
        <dbReference type="Proteomes" id="UP001732700"/>
    </source>
</evidence>
<accession>A0ACD5VYC4</accession>
<protein>
    <submittedName>
        <fullName evidence="1">Uncharacterized protein</fullName>
    </submittedName>
</protein>
<proteinExistence type="predicted"/>
<keyword evidence="2" id="KW-1185">Reference proteome</keyword>
<dbReference type="Proteomes" id="UP001732700">
    <property type="component" value="Chromosome 3D"/>
</dbReference>
<reference evidence="1" key="2">
    <citation type="submission" date="2025-09" db="UniProtKB">
        <authorList>
            <consortium name="EnsemblPlants"/>
        </authorList>
    </citation>
    <scope>IDENTIFICATION</scope>
</reference>
<reference evidence="1" key="1">
    <citation type="submission" date="2021-05" db="EMBL/GenBank/DDBJ databases">
        <authorList>
            <person name="Scholz U."/>
            <person name="Mascher M."/>
            <person name="Fiebig A."/>
        </authorList>
    </citation>
    <scope>NUCLEOTIDE SEQUENCE [LARGE SCALE GENOMIC DNA]</scope>
</reference>
<evidence type="ECO:0000313" key="1">
    <source>
        <dbReference type="EnsemblPlants" id="AVESA.00010b.r2.3DG0538650.1.CDS"/>
    </source>
</evidence>
<sequence>MDSVATSPAQRWALCSLLCLCLFYAGLLLGSRPFFPTPRPWEHFSRAQKLLAPSAPRPAPPPPPAAAYHHDHDVVAPAPDAGSRDLGREDNDEELALGSAPAPAPAWEDGDGEGRECDLLDGSWVHDPAGYPLYQAAECPFLSDQVTCRRNGRPDAAYEQWRWQPRGCSARFRGKEALEQCRNRRLVFVGDSLNRNMWESLACIIYTALPDRSRTRIEDVSSEYRIFRALDYNCSVEFFWSPFLVKLETKQDQTKALKLDQLPTMLKQVIGADVLVFNTGHWWTHTGKLRAWDHLERNGMLVEMEGEEAFNRALRTWARWVDHNIHPTRTRVFFRSISPEHKRYNLAAQSTIYALQPTKLTYKCCLQCSANWCYNQSTPITNETIIPWFPKSLISIVERNIQSMKTPATYLNITHLSELRIDAHPSVYTTNRDGKPLSTEQRQQPIIYADCSHWCLPGLPDTWNVLLLASLMRYSSNQPTSTRHHQQHSSLEEFRINVNIVLVLQTARQMKSQETKLVCNKLSKNINYESNSDLVTNKSVDYSRHIFLSDTSVQTQEHRWKLNRHCFTDIGSST</sequence>
<name>A0ACD5VYC4_AVESA</name>
<organism evidence="1 2">
    <name type="scientific">Avena sativa</name>
    <name type="common">Oat</name>
    <dbReference type="NCBI Taxonomy" id="4498"/>
    <lineage>
        <taxon>Eukaryota</taxon>
        <taxon>Viridiplantae</taxon>
        <taxon>Streptophyta</taxon>
        <taxon>Embryophyta</taxon>
        <taxon>Tracheophyta</taxon>
        <taxon>Spermatophyta</taxon>
        <taxon>Magnoliopsida</taxon>
        <taxon>Liliopsida</taxon>
        <taxon>Poales</taxon>
        <taxon>Poaceae</taxon>
        <taxon>BOP clade</taxon>
        <taxon>Pooideae</taxon>
        <taxon>Poodae</taxon>
        <taxon>Poeae</taxon>
        <taxon>Poeae Chloroplast Group 1 (Aveneae type)</taxon>
        <taxon>Aveninae</taxon>
        <taxon>Avena</taxon>
    </lineage>
</organism>